<keyword evidence="2" id="KW-1185">Reference proteome</keyword>
<sequence length="110" mass="12598">MINTTQVSATSEVDLKPNQAKGVLTGWRRKTLVYEDYCPGQIRARMNVCESIRQRRNMSSILHKKRNYADNTVNLFKFLVVQIKLPGAPGSREKCPPAYKRTTLLDNFLP</sequence>
<organism evidence="1 2">
    <name type="scientific">Opisthorchis viverrini</name>
    <name type="common">Southeast Asian liver fluke</name>
    <dbReference type="NCBI Taxonomy" id="6198"/>
    <lineage>
        <taxon>Eukaryota</taxon>
        <taxon>Metazoa</taxon>
        <taxon>Spiralia</taxon>
        <taxon>Lophotrochozoa</taxon>
        <taxon>Platyhelminthes</taxon>
        <taxon>Trematoda</taxon>
        <taxon>Digenea</taxon>
        <taxon>Opisthorchiida</taxon>
        <taxon>Opisthorchiata</taxon>
        <taxon>Opisthorchiidae</taxon>
        <taxon>Opisthorchis</taxon>
    </lineage>
</organism>
<accession>A0A1S8X840</accession>
<evidence type="ECO:0000313" key="2">
    <source>
        <dbReference type="Proteomes" id="UP000243686"/>
    </source>
</evidence>
<proteinExistence type="predicted"/>
<reference evidence="1 2" key="1">
    <citation type="submission" date="2015-03" db="EMBL/GenBank/DDBJ databases">
        <title>Draft genome of the nematode, Opisthorchis viverrini.</title>
        <authorList>
            <person name="Mitreva M."/>
        </authorList>
    </citation>
    <scope>NUCLEOTIDE SEQUENCE [LARGE SCALE GENOMIC DNA]</scope>
    <source>
        <strain evidence="1">Khon Kaen</strain>
    </source>
</reference>
<evidence type="ECO:0000313" key="1">
    <source>
        <dbReference type="EMBL" id="OON22884.1"/>
    </source>
</evidence>
<name>A0A1S8X840_OPIVI</name>
<dbReference type="EMBL" id="KV891659">
    <property type="protein sequence ID" value="OON22884.1"/>
    <property type="molecule type" value="Genomic_DNA"/>
</dbReference>
<gene>
    <name evidence="1" type="ORF">X801_01203</name>
</gene>
<dbReference type="Proteomes" id="UP000243686">
    <property type="component" value="Unassembled WGS sequence"/>
</dbReference>
<protein>
    <submittedName>
        <fullName evidence="1">Uncharacterized protein</fullName>
    </submittedName>
</protein>
<dbReference type="AlphaFoldDB" id="A0A1S8X840"/>